<gene>
    <name evidence="8" type="ORF">ACFSJD_27250</name>
</gene>
<evidence type="ECO:0000256" key="4">
    <source>
        <dbReference type="ARBA" id="ARBA00023033"/>
    </source>
</evidence>
<dbReference type="Proteomes" id="UP001597114">
    <property type="component" value="Unassembled WGS sequence"/>
</dbReference>
<dbReference type="InterPro" id="IPR016215">
    <property type="entry name" value="NTA_MOA"/>
</dbReference>
<feature type="region of interest" description="Disordered" evidence="6">
    <location>
        <begin position="416"/>
        <end position="440"/>
    </location>
</feature>
<dbReference type="SUPFAM" id="SSF51679">
    <property type="entry name" value="Bacterial luciferase-like"/>
    <property type="match status" value="1"/>
</dbReference>
<dbReference type="NCBIfam" id="TIGR03860">
    <property type="entry name" value="FMN_nitrolo"/>
    <property type="match status" value="1"/>
</dbReference>
<reference evidence="9" key="1">
    <citation type="journal article" date="2019" name="Int. J. Syst. Evol. Microbiol.">
        <title>The Global Catalogue of Microorganisms (GCM) 10K type strain sequencing project: providing services to taxonomists for standard genome sequencing and annotation.</title>
        <authorList>
            <consortium name="The Broad Institute Genomics Platform"/>
            <consortium name="The Broad Institute Genome Sequencing Center for Infectious Disease"/>
            <person name="Wu L."/>
            <person name="Ma J."/>
        </authorList>
    </citation>
    <scope>NUCLEOTIDE SEQUENCE [LARGE SCALE GENOMIC DNA]</scope>
    <source>
        <strain evidence="9">CCM 7043</strain>
    </source>
</reference>
<keyword evidence="3 8" id="KW-0560">Oxidoreductase</keyword>
<dbReference type="PANTHER" id="PTHR30011">
    <property type="entry name" value="ALKANESULFONATE MONOOXYGENASE-RELATED"/>
    <property type="match status" value="1"/>
</dbReference>
<evidence type="ECO:0000259" key="7">
    <source>
        <dbReference type="Pfam" id="PF00296"/>
    </source>
</evidence>
<keyword evidence="2" id="KW-0288">FMN</keyword>
<dbReference type="RefSeq" id="WP_344722080.1">
    <property type="nucleotide sequence ID" value="NZ_BAAAUS010000008.1"/>
</dbReference>
<evidence type="ECO:0000313" key="9">
    <source>
        <dbReference type="Proteomes" id="UP001597114"/>
    </source>
</evidence>
<comment type="caution">
    <text evidence="8">The sequence shown here is derived from an EMBL/GenBank/DDBJ whole genome shotgun (WGS) entry which is preliminary data.</text>
</comment>
<accession>A0ABW4F135</accession>
<dbReference type="PIRSF" id="PIRSF000337">
    <property type="entry name" value="NTA_MOA"/>
    <property type="match status" value="1"/>
</dbReference>
<evidence type="ECO:0000313" key="8">
    <source>
        <dbReference type="EMBL" id="MFD1521226.1"/>
    </source>
</evidence>
<dbReference type="EC" id="1.14.-.-" evidence="8"/>
<evidence type="ECO:0000256" key="6">
    <source>
        <dbReference type="SAM" id="MobiDB-lite"/>
    </source>
</evidence>
<name>A0ABW4F135_9PSEU</name>
<comment type="similarity">
    <text evidence="5">Belongs to the NtaA/SnaA/DszA monooxygenase family.</text>
</comment>
<keyword evidence="1" id="KW-0285">Flavoprotein</keyword>
<proteinExistence type="inferred from homology"/>
<sequence length="440" mass="48569">MGRRQLILGAHFPGKEQVAWRHPANMSLIDVDTFLANARAAERGNMHFLFLADALTLAEKDGTVLAHTLNGRPDTLNILVTLAGATTDIGFLTTLNVTYNEPYDLARQIATFDHLSGGRVAFNLVTAAESTTHPNFRRGDFLDHSQRYVRAREFLAVSQELWHSWSGGPAPDLVEAHTTQFDLRATPALPESPQGHPVIVQAGASSEGAEFAARFAEVKYIIPRSIEQARADYADVKGRLAKYGRNRDDFKLIVGQRFVVADTDAEAHEKFDHLLDLEFTDQAVIEELQRLWLRDLSGVDPDGPLPTIEPDYAALGAYLRRSPSAQKDPHAYIAERRTMAEEAGWSIREFVRRATVRPAIVGSPTTVADTVEHWMDTDAADGFISAPQVVPMSNVEFIDRVIPLLQEKGIFRTESPRQTLRESLGLPPGGVRLPAAAAHG</sequence>
<dbReference type="GO" id="GO:0004497">
    <property type="term" value="F:monooxygenase activity"/>
    <property type="evidence" value="ECO:0007669"/>
    <property type="project" value="UniProtKB-KW"/>
</dbReference>
<dbReference type="InterPro" id="IPR051260">
    <property type="entry name" value="Diverse_substr_monoxygenases"/>
</dbReference>
<protein>
    <submittedName>
        <fullName evidence="8">NtaA/DmoA family FMN-dependent monooxygenase</fullName>
        <ecNumber evidence="8">1.14.-.-</ecNumber>
    </submittedName>
</protein>
<evidence type="ECO:0000256" key="3">
    <source>
        <dbReference type="ARBA" id="ARBA00023002"/>
    </source>
</evidence>
<dbReference type="PANTHER" id="PTHR30011:SF16">
    <property type="entry name" value="C2H2 FINGER DOMAIN TRANSCRIPTION FACTOR (EUROFUNG)-RELATED"/>
    <property type="match status" value="1"/>
</dbReference>
<feature type="domain" description="Luciferase-like" evidence="7">
    <location>
        <begin position="29"/>
        <end position="376"/>
    </location>
</feature>
<dbReference type="EMBL" id="JBHUCO010000031">
    <property type="protein sequence ID" value="MFD1521226.1"/>
    <property type="molecule type" value="Genomic_DNA"/>
</dbReference>
<dbReference type="InterPro" id="IPR036661">
    <property type="entry name" value="Luciferase-like_sf"/>
</dbReference>
<keyword evidence="9" id="KW-1185">Reference proteome</keyword>
<dbReference type="InterPro" id="IPR011251">
    <property type="entry name" value="Luciferase-like_dom"/>
</dbReference>
<dbReference type="Pfam" id="PF00296">
    <property type="entry name" value="Bac_luciferase"/>
    <property type="match status" value="1"/>
</dbReference>
<keyword evidence="4 8" id="KW-0503">Monooxygenase</keyword>
<organism evidence="8 9">
    <name type="scientific">Pseudonocardia yunnanensis</name>
    <dbReference type="NCBI Taxonomy" id="58107"/>
    <lineage>
        <taxon>Bacteria</taxon>
        <taxon>Bacillati</taxon>
        <taxon>Actinomycetota</taxon>
        <taxon>Actinomycetes</taxon>
        <taxon>Pseudonocardiales</taxon>
        <taxon>Pseudonocardiaceae</taxon>
        <taxon>Pseudonocardia</taxon>
    </lineage>
</organism>
<dbReference type="Gene3D" id="3.20.20.30">
    <property type="entry name" value="Luciferase-like domain"/>
    <property type="match status" value="1"/>
</dbReference>
<evidence type="ECO:0000256" key="2">
    <source>
        <dbReference type="ARBA" id="ARBA00022643"/>
    </source>
</evidence>
<evidence type="ECO:0000256" key="1">
    <source>
        <dbReference type="ARBA" id="ARBA00022630"/>
    </source>
</evidence>
<evidence type="ECO:0000256" key="5">
    <source>
        <dbReference type="ARBA" id="ARBA00033748"/>
    </source>
</evidence>